<accession>A0A6L2N7H0</accession>
<comment type="caution">
    <text evidence="1">The sequence shown here is derived from an EMBL/GenBank/DDBJ whole genome shotgun (WGS) entry which is preliminary data.</text>
</comment>
<dbReference type="AlphaFoldDB" id="A0A6L2N7H0"/>
<organism evidence="1">
    <name type="scientific">Tanacetum cinerariifolium</name>
    <name type="common">Dalmatian daisy</name>
    <name type="synonym">Chrysanthemum cinerariifolium</name>
    <dbReference type="NCBI Taxonomy" id="118510"/>
    <lineage>
        <taxon>Eukaryota</taxon>
        <taxon>Viridiplantae</taxon>
        <taxon>Streptophyta</taxon>
        <taxon>Embryophyta</taxon>
        <taxon>Tracheophyta</taxon>
        <taxon>Spermatophyta</taxon>
        <taxon>Magnoliopsida</taxon>
        <taxon>eudicotyledons</taxon>
        <taxon>Gunneridae</taxon>
        <taxon>Pentapetalae</taxon>
        <taxon>asterids</taxon>
        <taxon>campanulids</taxon>
        <taxon>Asterales</taxon>
        <taxon>Asteraceae</taxon>
        <taxon>Asteroideae</taxon>
        <taxon>Anthemideae</taxon>
        <taxon>Anthemidinae</taxon>
        <taxon>Tanacetum</taxon>
    </lineage>
</organism>
<dbReference type="GO" id="GO:0003964">
    <property type="term" value="F:RNA-directed DNA polymerase activity"/>
    <property type="evidence" value="ECO:0007669"/>
    <property type="project" value="UniProtKB-KW"/>
</dbReference>
<proteinExistence type="predicted"/>
<evidence type="ECO:0000313" key="1">
    <source>
        <dbReference type="EMBL" id="GEU80635.1"/>
    </source>
</evidence>
<gene>
    <name evidence="1" type="ORF">Tci_052613</name>
</gene>
<keyword evidence="1" id="KW-0695">RNA-directed DNA polymerase</keyword>
<keyword evidence="1" id="KW-0548">Nucleotidyltransferase</keyword>
<name>A0A6L2N7H0_TANCI</name>
<protein>
    <submittedName>
        <fullName evidence="1">Reverse transcriptase domain-containing protein</fullName>
    </submittedName>
</protein>
<sequence length="109" mass="12461">MKKWVIELGEHAIIFKPKASVRVQILADFIVKIPGEDPLAVEIPIEEEISEPWSLDTDESSCQKGFRAGIILTIPKGMKFTYALRIVQVVIWVKIADNKEIHEESYNMH</sequence>
<keyword evidence="1" id="KW-0808">Transferase</keyword>
<reference evidence="1" key="1">
    <citation type="journal article" date="2019" name="Sci. Rep.">
        <title>Draft genome of Tanacetum cinerariifolium, the natural source of mosquito coil.</title>
        <authorList>
            <person name="Yamashiro T."/>
            <person name="Shiraishi A."/>
            <person name="Satake H."/>
            <person name="Nakayama K."/>
        </authorList>
    </citation>
    <scope>NUCLEOTIDE SEQUENCE</scope>
</reference>
<dbReference type="EMBL" id="BKCJ010008115">
    <property type="protein sequence ID" value="GEU80635.1"/>
    <property type="molecule type" value="Genomic_DNA"/>
</dbReference>